<protein>
    <submittedName>
        <fullName evidence="2">Uncharacterized protein</fullName>
    </submittedName>
</protein>
<feature type="compositionally biased region" description="Basic and acidic residues" evidence="1">
    <location>
        <begin position="517"/>
        <end position="540"/>
    </location>
</feature>
<dbReference type="AlphaFoldDB" id="A0A0G4ENM5"/>
<gene>
    <name evidence="2" type="ORF">Vbra_7938</name>
</gene>
<feature type="compositionally biased region" description="Polar residues" evidence="1">
    <location>
        <begin position="434"/>
        <end position="448"/>
    </location>
</feature>
<keyword evidence="3" id="KW-1185">Reference proteome</keyword>
<evidence type="ECO:0000313" key="3">
    <source>
        <dbReference type="Proteomes" id="UP000041254"/>
    </source>
</evidence>
<sequence length="930" mass="101659">MTSLAKQAAPRSMPLRHLSALPEPTLPPTPKRLPAVLWKHRQKGPPQVSSQLVGITSLLSGTETPSQICSFLRSVARSNQLGMQVVKACLDKVDVPSRLQQFSSKQLCSLVESLRALRCRHEGTQRGVMAAIDPCSPASDMFREDVSSLSATMLHLAEFGGVDGMDMCGEISRALEGWAPHLANPRHLSRLSPKALVRLLQLCVRLDYRSNLLLPALLTHATSHMDAYRPMDIAAVCRAMVQLQYAHRQFFRRTIESVPAMLRGRDWNCQDVVQYLDAFSKLGLPAVLSDTRRLEGKTEGKKTRENDDDKWTDASPLERKRLALRRSQALITDHLLPALSSRMEGMTSSSHCSLLASLARLAQLDIDGLSAEWLVQHDTVVQLVHECKGRLLANPSQLEASHMAMLFLHLGQLEPLLRGRQVPSPPPVHPLDEQPQQSPVGDTTTTMASRHDGGDEVLSQQTETATDLKTSEDSIVHMRPSARRRGGVARERGTGCASGGLPSPRGLLLDDLPITTTRDKPPSDTRELADEDRSGADARESTAQGGGCGFDMREVVVRLVPRILALLEGGLVVRPHHLSIWCSTLAKHRDHSLLEEQLPAITKALCRLVMEHPQVPPVAQWMPQEVSSFTNGLAKLHQKAEQAHARKSRHELRKWQDIEEGQVHELPSLPLMDWLAAHLTTPVAVTTTAAGGAGDGWTVRRRGATQAVLPLADYSVKELCLVAEAFTSVRSPRSDDVCMACQQLFAQRVTELQPVDVAFLLSSFTKRVGLMSEGFLSMLVDRLTDDARSQATLSPSALDASVRWYVAVLELRGMGGATWQGGGSGDGGSGEGRLKLGPLLQRVADTLSSGDNFRLLSASNALHWAYSLSLYHHSHSPAPLVHDNDGNALGHDGQSDSSWEASGAAVRRAVFRRLTSVLAQGRTSSAYPCK</sequence>
<dbReference type="Proteomes" id="UP000041254">
    <property type="component" value="Unassembled WGS sequence"/>
</dbReference>
<dbReference type="InParanoid" id="A0A0G4ENM5"/>
<feature type="compositionally biased region" description="Low complexity" evidence="1">
    <location>
        <begin position="499"/>
        <end position="513"/>
    </location>
</feature>
<feature type="region of interest" description="Disordered" evidence="1">
    <location>
        <begin position="418"/>
        <end position="547"/>
    </location>
</feature>
<feature type="region of interest" description="Disordered" evidence="1">
    <location>
        <begin position="293"/>
        <end position="312"/>
    </location>
</feature>
<evidence type="ECO:0000256" key="1">
    <source>
        <dbReference type="SAM" id="MobiDB-lite"/>
    </source>
</evidence>
<organism evidence="2 3">
    <name type="scientific">Vitrella brassicaformis (strain CCMP3155)</name>
    <dbReference type="NCBI Taxonomy" id="1169540"/>
    <lineage>
        <taxon>Eukaryota</taxon>
        <taxon>Sar</taxon>
        <taxon>Alveolata</taxon>
        <taxon>Colpodellida</taxon>
        <taxon>Vitrellaceae</taxon>
        <taxon>Vitrella</taxon>
    </lineage>
</organism>
<accession>A0A0G4ENM5</accession>
<name>A0A0G4ENM5_VITBC</name>
<reference evidence="2 3" key="1">
    <citation type="submission" date="2014-11" db="EMBL/GenBank/DDBJ databases">
        <authorList>
            <person name="Zhu J."/>
            <person name="Qi W."/>
            <person name="Song R."/>
        </authorList>
    </citation>
    <scope>NUCLEOTIDE SEQUENCE [LARGE SCALE GENOMIC DNA]</scope>
</reference>
<proteinExistence type="predicted"/>
<evidence type="ECO:0000313" key="2">
    <source>
        <dbReference type="EMBL" id="CEL98552.1"/>
    </source>
</evidence>
<feature type="region of interest" description="Disordered" evidence="1">
    <location>
        <begin position="1"/>
        <end position="29"/>
    </location>
</feature>
<feature type="compositionally biased region" description="Polar residues" evidence="1">
    <location>
        <begin position="458"/>
        <end position="468"/>
    </location>
</feature>
<dbReference type="EMBL" id="CDMY01000273">
    <property type="protein sequence ID" value="CEL98552.1"/>
    <property type="molecule type" value="Genomic_DNA"/>
</dbReference>
<dbReference type="VEuPathDB" id="CryptoDB:Vbra_7938"/>